<dbReference type="PRINTS" id="PR00386">
    <property type="entry name" value="P53SUPPRESSR"/>
</dbReference>
<feature type="region of interest" description="Disordered" evidence="12">
    <location>
        <begin position="1"/>
        <end position="27"/>
    </location>
</feature>
<dbReference type="RefSeq" id="XP_015278115.1">
    <property type="nucleotide sequence ID" value="XM_015422629.1"/>
</dbReference>
<keyword evidence="14" id="KW-1185">Reference proteome</keyword>
<proteinExistence type="inferred from homology"/>
<evidence type="ECO:0000256" key="2">
    <source>
        <dbReference type="ARBA" id="ARBA00004123"/>
    </source>
</evidence>
<evidence type="ECO:0000256" key="8">
    <source>
        <dbReference type="ARBA" id="ARBA00023125"/>
    </source>
</evidence>
<gene>
    <name evidence="15" type="primary">LOC107119994</name>
</gene>
<dbReference type="InterPro" id="IPR011615">
    <property type="entry name" value="p53_DNA-bd"/>
</dbReference>
<evidence type="ECO:0000256" key="12">
    <source>
        <dbReference type="SAM" id="MobiDB-lite"/>
    </source>
</evidence>
<evidence type="ECO:0000256" key="6">
    <source>
        <dbReference type="ARBA" id="ARBA00022833"/>
    </source>
</evidence>
<comment type="similarity">
    <text evidence="3">Belongs to the p53 family.</text>
</comment>
<dbReference type="GeneID" id="107119994"/>
<evidence type="ECO:0000256" key="4">
    <source>
        <dbReference type="ARBA" id="ARBA00022703"/>
    </source>
</evidence>
<feature type="domain" description="p53 DNA-binding" evidence="13">
    <location>
        <begin position="35"/>
        <end position="165"/>
    </location>
</feature>
<comment type="cofactor">
    <cofactor evidence="1">
        <name>Zn(2+)</name>
        <dbReference type="ChEBI" id="CHEBI:29105"/>
    </cofactor>
</comment>
<dbReference type="Proteomes" id="UP000694871">
    <property type="component" value="Unplaced"/>
</dbReference>
<dbReference type="InterPro" id="IPR008967">
    <property type="entry name" value="p53-like_TF_DNA-bd_sf"/>
</dbReference>
<dbReference type="Gene3D" id="2.60.40.720">
    <property type="match status" value="1"/>
</dbReference>
<dbReference type="PANTHER" id="PTHR11447:SF16">
    <property type="entry name" value="P53 PROTEIN LONG FORM VARIANT 1"/>
    <property type="match status" value="1"/>
</dbReference>
<feature type="compositionally biased region" description="Polar residues" evidence="12">
    <location>
        <begin position="8"/>
        <end position="19"/>
    </location>
</feature>
<keyword evidence="8" id="KW-0238">DNA-binding</keyword>
<evidence type="ECO:0000256" key="11">
    <source>
        <dbReference type="ARBA" id="ARBA00023242"/>
    </source>
</evidence>
<evidence type="ECO:0000256" key="3">
    <source>
        <dbReference type="ARBA" id="ARBA00006167"/>
    </source>
</evidence>
<comment type="subcellular location">
    <subcellularLocation>
        <location evidence="2">Nucleus</location>
    </subcellularLocation>
</comment>
<evidence type="ECO:0000313" key="14">
    <source>
        <dbReference type="Proteomes" id="UP000694871"/>
    </source>
</evidence>
<keyword evidence="11" id="KW-0539">Nucleus</keyword>
<dbReference type="PANTHER" id="PTHR11447">
    <property type="entry name" value="CELLULAR TUMOR ANTIGEN P53"/>
    <property type="match status" value="1"/>
</dbReference>
<evidence type="ECO:0000256" key="7">
    <source>
        <dbReference type="ARBA" id="ARBA00023015"/>
    </source>
</evidence>
<dbReference type="SUPFAM" id="SSF49417">
    <property type="entry name" value="p53-like transcription factors"/>
    <property type="match status" value="1"/>
</dbReference>
<sequence length="181" mass="20424">MDEWASEEGTSSGRPQTAKASLRPPQPRYFPEVSTEVFAGEYGFELALQELQTDRPNMYMYSQILNRLYCRKGKPCPIPMKVSSSPPPGSIIRAVTTYESRVAAAIKSPLEGRTRVDPPDHPIQVEGNQHVQYFSDKETLRDSVTITYERPEVGSAYTTILYKFIHTRSPVLIVITLQSLK</sequence>
<reference evidence="15" key="1">
    <citation type="submission" date="2025-08" db="UniProtKB">
        <authorList>
            <consortium name="RefSeq"/>
        </authorList>
    </citation>
    <scope>IDENTIFICATION</scope>
</reference>
<protein>
    <submittedName>
        <fullName evidence="15">Cellular tumor antigen p53-like</fullName>
    </submittedName>
</protein>
<accession>A0ABM1KWM8</accession>
<organism evidence="14 15">
    <name type="scientific">Gekko japonicus</name>
    <name type="common">Schlegel's Japanese gecko</name>
    <dbReference type="NCBI Taxonomy" id="146911"/>
    <lineage>
        <taxon>Eukaryota</taxon>
        <taxon>Metazoa</taxon>
        <taxon>Chordata</taxon>
        <taxon>Craniata</taxon>
        <taxon>Vertebrata</taxon>
        <taxon>Euteleostomi</taxon>
        <taxon>Lepidosauria</taxon>
        <taxon>Squamata</taxon>
        <taxon>Bifurcata</taxon>
        <taxon>Gekkota</taxon>
        <taxon>Gekkonidae</taxon>
        <taxon>Gekkoninae</taxon>
        <taxon>Gekko</taxon>
    </lineage>
</organism>
<dbReference type="InterPro" id="IPR012346">
    <property type="entry name" value="p53/RUNT-type_TF_DNA-bd_sf"/>
</dbReference>
<evidence type="ECO:0000256" key="5">
    <source>
        <dbReference type="ARBA" id="ARBA00022723"/>
    </source>
</evidence>
<keyword evidence="9" id="KW-0010">Activator</keyword>
<keyword evidence="5" id="KW-0479">Metal-binding</keyword>
<evidence type="ECO:0000259" key="13">
    <source>
        <dbReference type="Pfam" id="PF00870"/>
    </source>
</evidence>
<keyword evidence="7" id="KW-0805">Transcription regulation</keyword>
<evidence type="ECO:0000256" key="1">
    <source>
        <dbReference type="ARBA" id="ARBA00001947"/>
    </source>
</evidence>
<name>A0ABM1KWM8_GEKJA</name>
<evidence type="ECO:0000256" key="9">
    <source>
        <dbReference type="ARBA" id="ARBA00023159"/>
    </source>
</evidence>
<keyword evidence="4" id="KW-0053">Apoptosis</keyword>
<keyword evidence="10" id="KW-0804">Transcription</keyword>
<dbReference type="Pfam" id="PF00870">
    <property type="entry name" value="P53"/>
    <property type="match status" value="1"/>
</dbReference>
<keyword evidence="6" id="KW-0862">Zinc</keyword>
<evidence type="ECO:0000313" key="15">
    <source>
        <dbReference type="RefSeq" id="XP_015278115.1"/>
    </source>
</evidence>
<dbReference type="InterPro" id="IPR002117">
    <property type="entry name" value="p53_tumour_suppressor"/>
</dbReference>
<evidence type="ECO:0000256" key="10">
    <source>
        <dbReference type="ARBA" id="ARBA00023163"/>
    </source>
</evidence>